<organism evidence="2 3">
    <name type="scientific">Saccharothrix texasensis</name>
    <dbReference type="NCBI Taxonomy" id="103734"/>
    <lineage>
        <taxon>Bacteria</taxon>
        <taxon>Bacillati</taxon>
        <taxon>Actinomycetota</taxon>
        <taxon>Actinomycetes</taxon>
        <taxon>Pseudonocardiales</taxon>
        <taxon>Pseudonocardiaceae</taxon>
        <taxon>Saccharothrix</taxon>
    </lineage>
</organism>
<dbReference type="AlphaFoldDB" id="A0A3N1H016"/>
<sequence length="119" mass="12430">MAERKVSRRTALIAGGLTAGALVAGGVPLLRASLAGPVDGPALPQPATLPLRAGADGVLHGELVATGTGNSLRYNGSAPGPLVKLREGDRVRLEFRNDLDADSSLHLHGCRSHRRWTPR</sequence>
<dbReference type="RefSeq" id="WP_123741957.1">
    <property type="nucleotide sequence ID" value="NZ_RJKM01000001.1"/>
</dbReference>
<dbReference type="GO" id="GO:0005507">
    <property type="term" value="F:copper ion binding"/>
    <property type="evidence" value="ECO:0007669"/>
    <property type="project" value="InterPro"/>
</dbReference>
<dbReference type="InterPro" id="IPR006311">
    <property type="entry name" value="TAT_signal"/>
</dbReference>
<accession>A0A3N1H016</accession>
<dbReference type="Proteomes" id="UP000268727">
    <property type="component" value="Unassembled WGS sequence"/>
</dbReference>
<comment type="caution">
    <text evidence="2">The sequence shown here is derived from an EMBL/GenBank/DDBJ whole genome shotgun (WGS) entry which is preliminary data.</text>
</comment>
<name>A0A3N1H016_9PSEU</name>
<dbReference type="InterPro" id="IPR008972">
    <property type="entry name" value="Cupredoxin"/>
</dbReference>
<dbReference type="Gene3D" id="2.60.40.420">
    <property type="entry name" value="Cupredoxins - blue copper proteins"/>
    <property type="match status" value="1"/>
</dbReference>
<dbReference type="OrthoDB" id="345021at2"/>
<dbReference type="InterPro" id="IPR011707">
    <property type="entry name" value="Cu-oxidase-like_N"/>
</dbReference>
<proteinExistence type="predicted"/>
<evidence type="ECO:0000313" key="2">
    <source>
        <dbReference type="EMBL" id="ROP35893.1"/>
    </source>
</evidence>
<dbReference type="SUPFAM" id="SSF49503">
    <property type="entry name" value="Cupredoxins"/>
    <property type="match status" value="1"/>
</dbReference>
<dbReference type="Pfam" id="PF07732">
    <property type="entry name" value="Cu-oxidase_3"/>
    <property type="match status" value="1"/>
</dbReference>
<gene>
    <name evidence="2" type="ORF">EDD40_1150</name>
</gene>
<reference evidence="2 3" key="1">
    <citation type="submission" date="2018-11" db="EMBL/GenBank/DDBJ databases">
        <title>Sequencing the genomes of 1000 actinobacteria strains.</title>
        <authorList>
            <person name="Klenk H.-P."/>
        </authorList>
    </citation>
    <scope>NUCLEOTIDE SEQUENCE [LARGE SCALE GENOMIC DNA]</scope>
    <source>
        <strain evidence="2 3">DSM 44231</strain>
    </source>
</reference>
<evidence type="ECO:0000259" key="1">
    <source>
        <dbReference type="Pfam" id="PF07732"/>
    </source>
</evidence>
<keyword evidence="3" id="KW-1185">Reference proteome</keyword>
<protein>
    <submittedName>
        <fullName evidence="2">Multicopper oxidase</fullName>
    </submittedName>
</protein>
<dbReference type="PROSITE" id="PS51318">
    <property type="entry name" value="TAT"/>
    <property type="match status" value="1"/>
</dbReference>
<dbReference type="EMBL" id="RJKM01000001">
    <property type="protein sequence ID" value="ROP35893.1"/>
    <property type="molecule type" value="Genomic_DNA"/>
</dbReference>
<feature type="domain" description="Plastocyanin-like" evidence="1">
    <location>
        <begin position="69"/>
        <end position="115"/>
    </location>
</feature>
<evidence type="ECO:0000313" key="3">
    <source>
        <dbReference type="Proteomes" id="UP000268727"/>
    </source>
</evidence>